<gene>
    <name evidence="4" type="ORF">H0185_20350</name>
</gene>
<dbReference type="RefSeq" id="WP_221875333.1">
    <property type="nucleotide sequence ID" value="NZ_JACWFH010000031.1"/>
</dbReference>
<evidence type="ECO:0000259" key="3">
    <source>
        <dbReference type="PROSITE" id="PS51724"/>
    </source>
</evidence>
<feature type="region of interest" description="Disordered" evidence="1">
    <location>
        <begin position="1"/>
        <end position="104"/>
    </location>
</feature>
<proteinExistence type="predicted"/>
<keyword evidence="2" id="KW-0812">Transmembrane</keyword>
<dbReference type="SUPFAM" id="SSF110997">
    <property type="entry name" value="Sporulation related repeat"/>
    <property type="match status" value="1"/>
</dbReference>
<organism evidence="4 5">
    <name type="scientific">Mesobacillus maritimus</name>
    <dbReference type="NCBI Taxonomy" id="1643336"/>
    <lineage>
        <taxon>Bacteria</taxon>
        <taxon>Bacillati</taxon>
        <taxon>Bacillota</taxon>
        <taxon>Bacilli</taxon>
        <taxon>Bacillales</taxon>
        <taxon>Bacillaceae</taxon>
        <taxon>Mesobacillus</taxon>
    </lineage>
</organism>
<evidence type="ECO:0000313" key="5">
    <source>
        <dbReference type="Proteomes" id="UP000769780"/>
    </source>
</evidence>
<dbReference type="Proteomes" id="UP000769780">
    <property type="component" value="Unassembled WGS sequence"/>
</dbReference>
<name>A0ABS7KA20_9BACI</name>
<keyword evidence="2" id="KW-0472">Membrane</keyword>
<dbReference type="InterPro" id="IPR036680">
    <property type="entry name" value="SPOR-like_sf"/>
</dbReference>
<dbReference type="EMBL" id="JACWFH010000031">
    <property type="protein sequence ID" value="MBY0099124.1"/>
    <property type="molecule type" value="Genomic_DNA"/>
</dbReference>
<feature type="compositionally biased region" description="Basic and acidic residues" evidence="1">
    <location>
        <begin position="12"/>
        <end position="30"/>
    </location>
</feature>
<dbReference type="Pfam" id="PF05036">
    <property type="entry name" value="SPOR"/>
    <property type="match status" value="1"/>
</dbReference>
<dbReference type="Gene3D" id="3.30.70.1070">
    <property type="entry name" value="Sporulation related repeat"/>
    <property type="match status" value="1"/>
</dbReference>
<comment type="caution">
    <text evidence="4">The sequence shown here is derived from an EMBL/GenBank/DDBJ whole genome shotgun (WGS) entry which is preliminary data.</text>
</comment>
<reference evidence="4 5" key="1">
    <citation type="submission" date="2020-07" db="EMBL/GenBank/DDBJ databases">
        <title>Fungal Genomes of the International Space Station.</title>
        <authorList>
            <person name="Seuylemezian A."/>
            <person name="Singh N.K."/>
            <person name="Wood J."/>
            <person name="Venkateswaran K."/>
        </authorList>
    </citation>
    <scope>NUCLEOTIDE SEQUENCE [LARGE SCALE GENOMIC DNA]</scope>
    <source>
        <strain evidence="4 5">PL-B2</strain>
    </source>
</reference>
<protein>
    <submittedName>
        <fullName evidence="4">SPOR domain-containing protein</fullName>
    </submittedName>
</protein>
<sequence length="335" mass="35587">MDKHKTITIKINGKERPHKDEEPKSNKDTESTTQSEAKPKIKAWNETAAAKESADDSFDWVLPEVSKEDGNDFQVVSKPKDTKQRGFRLPGLPQPPNKKRGNSSGVFPRIALNILFAVVLGLGFGMIILNTVKPDAVETVVPATTAPAKDKPAEGGTGTESVELPTLSTFVVQGGAFSTEESANTAGKELEGKGIDAQAVSVNGQFLLLLGMAGSLEDAKVVGAEFASKGAEVFSKPLEVGGFSVEGLTKEESSVLTIAPELFAILSGGDYANSKDVEDQLAKLKKVDEAKINNKEIKAAKKNLEKGATAFLAKDNSGVQKESLAFLASWQSLGK</sequence>
<dbReference type="PROSITE" id="PS51724">
    <property type="entry name" value="SPOR"/>
    <property type="match status" value="1"/>
</dbReference>
<evidence type="ECO:0000256" key="1">
    <source>
        <dbReference type="SAM" id="MobiDB-lite"/>
    </source>
</evidence>
<evidence type="ECO:0000256" key="2">
    <source>
        <dbReference type="SAM" id="Phobius"/>
    </source>
</evidence>
<keyword evidence="5" id="KW-1185">Reference proteome</keyword>
<keyword evidence="2" id="KW-1133">Transmembrane helix</keyword>
<accession>A0ABS7KA20</accession>
<dbReference type="InterPro" id="IPR007730">
    <property type="entry name" value="SPOR-like_dom"/>
</dbReference>
<feature type="transmembrane region" description="Helical" evidence="2">
    <location>
        <begin position="106"/>
        <end position="129"/>
    </location>
</feature>
<evidence type="ECO:0000313" key="4">
    <source>
        <dbReference type="EMBL" id="MBY0099124.1"/>
    </source>
</evidence>
<feature type="domain" description="SPOR" evidence="3">
    <location>
        <begin position="164"/>
        <end position="240"/>
    </location>
</feature>